<dbReference type="Proteomes" id="UP000294919">
    <property type="component" value="Unassembled WGS sequence"/>
</dbReference>
<name>A0A4R2KEL0_9FIRM</name>
<evidence type="ECO:0000313" key="2">
    <source>
        <dbReference type="Proteomes" id="UP000294919"/>
    </source>
</evidence>
<dbReference type="OrthoDB" id="4986073at2"/>
<dbReference type="EMBL" id="SLWV01000024">
    <property type="protein sequence ID" value="TCO70742.1"/>
    <property type="molecule type" value="Genomic_DNA"/>
</dbReference>
<dbReference type="AlphaFoldDB" id="A0A4R2KEL0"/>
<reference evidence="1 2" key="1">
    <citation type="submission" date="2019-03" db="EMBL/GenBank/DDBJ databases">
        <title>Genomic Encyclopedia of Type Strains, Phase IV (KMG-IV): sequencing the most valuable type-strain genomes for metagenomic binning, comparative biology and taxonomic classification.</title>
        <authorList>
            <person name="Goeker M."/>
        </authorList>
    </citation>
    <scope>NUCLEOTIDE SEQUENCE [LARGE SCALE GENOMIC DNA]</scope>
    <source>
        <strain evidence="1 2">DSM 102940</strain>
    </source>
</reference>
<proteinExistence type="predicted"/>
<evidence type="ECO:0008006" key="3">
    <source>
        <dbReference type="Google" id="ProtNLM"/>
    </source>
</evidence>
<dbReference type="InterPro" id="IPR043128">
    <property type="entry name" value="Rev_trsase/Diguanyl_cyclase"/>
</dbReference>
<gene>
    <name evidence="1" type="ORF">EV214_12430</name>
</gene>
<keyword evidence="2" id="KW-1185">Reference proteome</keyword>
<evidence type="ECO:0000313" key="1">
    <source>
        <dbReference type="EMBL" id="TCO70742.1"/>
    </source>
</evidence>
<dbReference type="RefSeq" id="WP_132246897.1">
    <property type="nucleotide sequence ID" value="NZ_SLWV01000024.1"/>
</dbReference>
<dbReference type="Gene3D" id="3.30.70.270">
    <property type="match status" value="1"/>
</dbReference>
<sequence length="432" mass="49351">MKLRLGIVGAFDTVDKIKSVGQKLDQQILIKTYPYKHKNETIEILKKHQNEVDVLLFSGQVPYFFAKGEGVIHKPAVYIPRTGTSVYRAFWQMRDSGIDYRKMSFDTIDEMAIDEVINELDIPMKKRFAKPFSEDIDYDELLDFHYQLWKEKKINIAITCISKVYEQLKERNVPVYKLYPTTSLIREHVNKAIYKGDVEKIKGTQIAVQIVKVKNKIQSMSSQYEFLKLKNKLEEGLIPYTQENFGSLFPFGRDEYLIFTTRGAIAKKCENFDLVKYLQYQDASKIKLASGIGFGNSVHEAEANARIALGYALEEERNSCFIVDEKGNILGPIKENNDGALSYELAVTDKEMQEMAEQIKISATYISKIKSIIEKMGSNKMNAEELANYLGISIRSGRRILKQMTDAGYGKVIATKSVASAGRPRQIYEILL</sequence>
<comment type="caution">
    <text evidence="1">The sequence shown here is derived from an EMBL/GenBank/DDBJ whole genome shotgun (WGS) entry which is preliminary data.</text>
</comment>
<accession>A0A4R2KEL0</accession>
<organism evidence="1 2">
    <name type="scientific">Marinisporobacter balticus</name>
    <dbReference type="NCBI Taxonomy" id="2018667"/>
    <lineage>
        <taxon>Bacteria</taxon>
        <taxon>Bacillati</taxon>
        <taxon>Bacillota</taxon>
        <taxon>Clostridia</taxon>
        <taxon>Peptostreptococcales</taxon>
        <taxon>Thermotaleaceae</taxon>
        <taxon>Marinisporobacter</taxon>
    </lineage>
</organism>
<protein>
    <recommendedName>
        <fullName evidence="3">Transcriptional regulator</fullName>
    </recommendedName>
</protein>